<proteinExistence type="predicted"/>
<sequence>MMKGIPWAAAPGDNRTHVQYDRRDDEPPSVAVATALASFHGEDVTAGSTQLYQYIDPDALDDLFESTLGGTERSTGMVRFEADDATVVVRPERIHVYATR</sequence>
<feature type="region of interest" description="Disordered" evidence="1">
    <location>
        <begin position="1"/>
        <end position="26"/>
    </location>
</feature>
<name>A0A1I6RU64_9EURY</name>
<evidence type="ECO:0000259" key="2">
    <source>
        <dbReference type="Pfam" id="PF18545"/>
    </source>
</evidence>
<feature type="compositionally biased region" description="Basic and acidic residues" evidence="1">
    <location>
        <begin position="14"/>
        <end position="26"/>
    </location>
</feature>
<dbReference type="OrthoDB" id="270808at2157"/>
<dbReference type="RefSeq" id="WP_092904403.1">
    <property type="nucleotide sequence ID" value="NZ_FOZS01000002.1"/>
</dbReference>
<feature type="domain" description="Halobacterial output" evidence="2">
    <location>
        <begin position="24"/>
        <end position="96"/>
    </location>
</feature>
<evidence type="ECO:0000313" key="4">
    <source>
        <dbReference type="Proteomes" id="UP000199199"/>
    </source>
</evidence>
<reference evidence="4" key="1">
    <citation type="submission" date="2016-10" db="EMBL/GenBank/DDBJ databases">
        <authorList>
            <person name="Varghese N."/>
            <person name="Submissions S."/>
        </authorList>
    </citation>
    <scope>NUCLEOTIDE SEQUENCE [LARGE SCALE GENOMIC DNA]</scope>
    <source>
        <strain evidence="4">DSM 22427</strain>
    </source>
</reference>
<gene>
    <name evidence="3" type="ORF">SAMN04488556_2131</name>
</gene>
<accession>A0A1I6RU64</accession>
<dbReference type="AlphaFoldDB" id="A0A1I6RU64"/>
<dbReference type="Proteomes" id="UP000199199">
    <property type="component" value="Unassembled WGS sequence"/>
</dbReference>
<dbReference type="EMBL" id="FOZS01000002">
    <property type="protein sequence ID" value="SFS68265.1"/>
    <property type="molecule type" value="Genomic_DNA"/>
</dbReference>
<evidence type="ECO:0000256" key="1">
    <source>
        <dbReference type="SAM" id="MobiDB-lite"/>
    </source>
</evidence>
<organism evidence="3 4">
    <name type="scientific">Halostagnicola kamekurae</name>
    <dbReference type="NCBI Taxonomy" id="619731"/>
    <lineage>
        <taxon>Archaea</taxon>
        <taxon>Methanobacteriati</taxon>
        <taxon>Methanobacteriota</taxon>
        <taxon>Stenosarchaea group</taxon>
        <taxon>Halobacteria</taxon>
        <taxon>Halobacteriales</taxon>
        <taxon>Natrialbaceae</taxon>
        <taxon>Halostagnicola</taxon>
    </lineage>
</organism>
<evidence type="ECO:0000313" key="3">
    <source>
        <dbReference type="EMBL" id="SFS68265.1"/>
    </source>
</evidence>
<dbReference type="InterPro" id="IPR040624">
    <property type="entry name" value="HalOD1"/>
</dbReference>
<protein>
    <recommendedName>
        <fullName evidence="2">Halobacterial output domain-containing protein</fullName>
    </recommendedName>
</protein>
<keyword evidence="4" id="KW-1185">Reference proteome</keyword>
<dbReference type="Pfam" id="PF18545">
    <property type="entry name" value="HalOD1"/>
    <property type="match status" value="1"/>
</dbReference>